<organism evidence="3 4">
    <name type="scientific">Aeromonas sobria</name>
    <dbReference type="NCBI Taxonomy" id="646"/>
    <lineage>
        <taxon>Bacteria</taxon>
        <taxon>Pseudomonadati</taxon>
        <taxon>Pseudomonadota</taxon>
        <taxon>Gammaproteobacteria</taxon>
        <taxon>Aeromonadales</taxon>
        <taxon>Aeromonadaceae</taxon>
        <taxon>Aeromonas</taxon>
    </lineage>
</organism>
<dbReference type="Pfam" id="PF08928">
    <property type="entry name" value="PoNi_N"/>
    <property type="match status" value="1"/>
</dbReference>
<evidence type="ECO:0000313" key="4">
    <source>
        <dbReference type="Proteomes" id="UP000179934"/>
    </source>
</evidence>
<dbReference type="InterPro" id="IPR015024">
    <property type="entry name" value="PoNi_N"/>
</dbReference>
<evidence type="ECO:0008006" key="5">
    <source>
        <dbReference type="Google" id="ProtNLM"/>
    </source>
</evidence>
<dbReference type="InterPro" id="IPR028983">
    <property type="entry name" value="PA2201-like_C"/>
</dbReference>
<reference evidence="3 4" key="1">
    <citation type="submission" date="2016-09" db="EMBL/GenBank/DDBJ databases">
        <title>Draft Genome Sequence of Aeromonas sobria Strain 08005, Isolated from Sick Rana catesbeiana.</title>
        <authorList>
            <person name="Yang Q."/>
        </authorList>
    </citation>
    <scope>NUCLEOTIDE SEQUENCE [LARGE SCALE GENOMIC DNA]</scope>
    <source>
        <strain evidence="3 4">08005</strain>
    </source>
</reference>
<dbReference type="InterPro" id="IPR015025">
    <property type="entry name" value="PoNi_C"/>
</dbReference>
<dbReference type="EMBL" id="MKFU01000054">
    <property type="protein sequence ID" value="OHY89328.1"/>
    <property type="molecule type" value="Genomic_DNA"/>
</dbReference>
<evidence type="ECO:0000313" key="3">
    <source>
        <dbReference type="EMBL" id="OHY89328.1"/>
    </source>
</evidence>
<dbReference type="AlphaFoldDB" id="A0A1S2CMQ0"/>
<dbReference type="Gene3D" id="1.10.3920.10">
    <property type="entry name" value="PA2201 C-terminal domain-like"/>
    <property type="match status" value="1"/>
</dbReference>
<evidence type="ECO:0000259" key="1">
    <source>
        <dbReference type="Pfam" id="PF08928"/>
    </source>
</evidence>
<dbReference type="Proteomes" id="UP000179934">
    <property type="component" value="Unassembled WGS sequence"/>
</dbReference>
<protein>
    <recommendedName>
        <fullName evidence="5">DUF1911 domain-containing protein</fullName>
    </recommendedName>
</protein>
<dbReference type="SUPFAM" id="SSF140731">
    <property type="entry name" value="PA2201 C-terminal domain-like"/>
    <property type="match status" value="1"/>
</dbReference>
<dbReference type="Pfam" id="PF08929">
    <property type="entry name" value="PoNi_C"/>
    <property type="match status" value="1"/>
</dbReference>
<proteinExistence type="predicted"/>
<name>A0A1S2CMQ0_AERSO</name>
<accession>A0A1S2CMQ0</accession>
<evidence type="ECO:0000259" key="2">
    <source>
        <dbReference type="Pfam" id="PF08929"/>
    </source>
</evidence>
<dbReference type="STRING" id="646.BJD16_20925"/>
<gene>
    <name evidence="3" type="ORF">BJD16_20925</name>
</gene>
<feature type="domain" description="PoNi C-terminal" evidence="2">
    <location>
        <begin position="87"/>
        <end position="197"/>
    </location>
</feature>
<feature type="domain" description="PoNi N-terminal" evidence="1">
    <location>
        <begin position="1"/>
        <end position="76"/>
    </location>
</feature>
<sequence length="268" mass="31798">MFRDNFKHTILVYSGGHSHEEVIAQLQVANKEILRHKTAFPDDLFYYWEQDAYQYLLWMFSLNILYDQDEIVPELVRYISKNPEGDDDPLWSVLLARIGYPGFPRGPESYIPEVYRPLFDAIKGDGVNPTKVERQASIKQYLKGWYKGCKECFWYDWHKAKHAIYFGYWAFEAALITVLYDLDDSSYRDMRYYPKDLVDYARANGVVEKWQALQVVQHRIAVPGSLVEQDGNWRCNLTDEQWQLRKGQRLPSQTHINKDDMLFWIKES</sequence>
<comment type="caution">
    <text evidence="3">The sequence shown here is derived from an EMBL/GenBank/DDBJ whole genome shotgun (WGS) entry which is preliminary data.</text>
</comment>